<evidence type="ECO:0008006" key="3">
    <source>
        <dbReference type="Google" id="ProtNLM"/>
    </source>
</evidence>
<evidence type="ECO:0000313" key="2">
    <source>
        <dbReference type="Proteomes" id="UP000024837"/>
    </source>
</evidence>
<name>W7I1D9_9PEZI</name>
<gene>
    <name evidence="1" type="ORF">DRE_04821</name>
</gene>
<dbReference type="Gene3D" id="2.60.120.920">
    <property type="match status" value="1"/>
</dbReference>
<dbReference type="EMBL" id="KI966422">
    <property type="protein sequence ID" value="EWC46028.1"/>
    <property type="molecule type" value="Genomic_DNA"/>
</dbReference>
<reference evidence="1 2" key="1">
    <citation type="submission" date="2013-05" db="EMBL/GenBank/DDBJ databases">
        <title>Drechslerella stenobrocha genome reveals carnivorous origination and mechanical trapping mechanism of predatory fungi.</title>
        <authorList>
            <person name="Liu X."/>
            <person name="Zhang W."/>
            <person name="Liu K."/>
        </authorList>
    </citation>
    <scope>NUCLEOTIDE SEQUENCE [LARGE SCALE GENOMIC DNA]</scope>
    <source>
        <strain evidence="1 2">248</strain>
    </source>
</reference>
<dbReference type="HOGENOM" id="CLU_811268_0_0_1"/>
<dbReference type="OrthoDB" id="25503at2759"/>
<keyword evidence="2" id="KW-1185">Reference proteome</keyword>
<evidence type="ECO:0000313" key="1">
    <source>
        <dbReference type="EMBL" id="EWC46028.1"/>
    </source>
</evidence>
<accession>W7I1D9</accession>
<dbReference type="Proteomes" id="UP000024837">
    <property type="component" value="Unassembled WGS sequence"/>
</dbReference>
<dbReference type="InterPro" id="IPR043136">
    <property type="entry name" value="B30.2/SPRY_sf"/>
</dbReference>
<proteinExistence type="predicted"/>
<dbReference type="AlphaFoldDB" id="W7I1D9"/>
<sequence>MADSTPKGLAVASSYADHERYFISSGKQLRFQNIPTPTYRLAQTTESLKTKGTFWQLNPSASSDAATTAVTWDVYTNLPLFAARYDSPLVSGNDSKTIYWEFEITSLGYSDAPASLAFGFVVKDAGSETVAARPEKSLRPYDAAAGLGPVSLSGPSLLWYSVDGGVYANGRKVEGADAHVAQVGDTIGLGVTFLFDASVSMVPTRDVLDSSATKPSKVSKAIDRRGNQTTRVADANDLVACPTKAFVTVNGVERESSGWDAVAREFLSGTTDVYPVLVVSGPGVGGKVRIGEAVQFGGEGGVQDAALAAKGNTAHAGFKKSKWSKVFKTAGGGGWFGGGQAGGFM</sequence>
<protein>
    <recommendedName>
        <fullName evidence="3">SPRY domain-containing protein</fullName>
    </recommendedName>
</protein>
<organism evidence="1 2">
    <name type="scientific">Drechslerella stenobrocha 248</name>
    <dbReference type="NCBI Taxonomy" id="1043628"/>
    <lineage>
        <taxon>Eukaryota</taxon>
        <taxon>Fungi</taxon>
        <taxon>Dikarya</taxon>
        <taxon>Ascomycota</taxon>
        <taxon>Pezizomycotina</taxon>
        <taxon>Orbiliomycetes</taxon>
        <taxon>Orbiliales</taxon>
        <taxon>Orbiliaceae</taxon>
        <taxon>Drechslerella</taxon>
    </lineage>
</organism>